<evidence type="ECO:0000256" key="1">
    <source>
        <dbReference type="ARBA" id="ARBA00022448"/>
    </source>
</evidence>
<dbReference type="InterPro" id="IPR027417">
    <property type="entry name" value="P-loop_NTPase"/>
</dbReference>
<dbReference type="RefSeq" id="WP_240624200.1">
    <property type="nucleotide sequence ID" value="NZ_QQSW01000001.1"/>
</dbReference>
<keyword evidence="4" id="KW-0067">ATP-binding</keyword>
<dbReference type="Proteomes" id="UP000294980">
    <property type="component" value="Unassembled WGS sequence"/>
</dbReference>
<accession>A0A4R2KV48</accession>
<keyword evidence="9" id="KW-1185">Reference proteome</keyword>
<protein>
    <submittedName>
        <fullName evidence="8">Heme exporter protein A</fullName>
    </submittedName>
</protein>
<evidence type="ECO:0000256" key="2">
    <source>
        <dbReference type="ARBA" id="ARBA00022741"/>
    </source>
</evidence>
<keyword evidence="1" id="KW-0813">Transport</keyword>
<keyword evidence="3" id="KW-0201">Cytochrome c-type biogenesis</keyword>
<dbReference type="NCBIfam" id="TIGR01189">
    <property type="entry name" value="ccmA"/>
    <property type="match status" value="1"/>
</dbReference>
<dbReference type="SUPFAM" id="SSF52540">
    <property type="entry name" value="P-loop containing nucleoside triphosphate hydrolases"/>
    <property type="match status" value="1"/>
</dbReference>
<gene>
    <name evidence="8" type="ORF">EV688_102251</name>
</gene>
<comment type="caution">
    <text evidence="8">The sequence shown here is derived from an EMBL/GenBank/DDBJ whole genome shotgun (WGS) entry which is preliminary data.</text>
</comment>
<dbReference type="PROSITE" id="PS50893">
    <property type="entry name" value="ABC_TRANSPORTER_2"/>
    <property type="match status" value="1"/>
</dbReference>
<name>A0A4R2KV48_9GAMM</name>
<reference evidence="8 9" key="1">
    <citation type="submission" date="2019-03" db="EMBL/GenBank/DDBJ databases">
        <title>Genomic Encyclopedia of Type Strains, Phase IV (KMG-IV): sequencing the most valuable type-strain genomes for metagenomic binning, comparative biology and taxonomic classification.</title>
        <authorList>
            <person name="Goeker M."/>
        </authorList>
    </citation>
    <scope>NUCLEOTIDE SEQUENCE [LARGE SCALE GENOMIC DNA]</scope>
    <source>
        <strain evidence="8 9">DSM 23344</strain>
    </source>
</reference>
<dbReference type="NCBIfam" id="NF010061">
    <property type="entry name" value="PRK13538.1"/>
    <property type="match status" value="1"/>
</dbReference>
<sequence length="206" mass="22464">MSITSGCDGLLLQCSALTLVRGERELFSGLDVSLRPGEVLQVEGENGAGKTSLLRVLAGLARYGYEGEITRPVPLLYIGHLSAVKELLTPRENLAWHVDGHADYRDSDVCAALAKVGLAGYEDVPSHQLSAGQHRRVNLARLHLSRQPLWLLDEPFTAIDRDGVASLEHLFVSHAKRGGAVVLTSHQPLRMEYPLTRLMLRAGGDL</sequence>
<dbReference type="PANTHER" id="PTHR43499">
    <property type="entry name" value="ABC TRANSPORTER I FAMILY MEMBER 1"/>
    <property type="match status" value="1"/>
</dbReference>
<evidence type="ECO:0000313" key="8">
    <source>
        <dbReference type="EMBL" id="TCO77794.1"/>
    </source>
</evidence>
<dbReference type="GO" id="GO:0022857">
    <property type="term" value="F:transmembrane transporter activity"/>
    <property type="evidence" value="ECO:0007669"/>
    <property type="project" value="InterPro"/>
</dbReference>
<evidence type="ECO:0000256" key="3">
    <source>
        <dbReference type="ARBA" id="ARBA00022748"/>
    </source>
</evidence>
<proteinExistence type="predicted"/>
<evidence type="ECO:0000256" key="4">
    <source>
        <dbReference type="ARBA" id="ARBA00022840"/>
    </source>
</evidence>
<dbReference type="AlphaFoldDB" id="A0A4R2KV48"/>
<dbReference type="InterPro" id="IPR003593">
    <property type="entry name" value="AAA+_ATPase"/>
</dbReference>
<evidence type="ECO:0000259" key="7">
    <source>
        <dbReference type="PROSITE" id="PS50893"/>
    </source>
</evidence>
<dbReference type="Gene3D" id="3.40.50.300">
    <property type="entry name" value="P-loop containing nucleotide triphosphate hydrolases"/>
    <property type="match status" value="1"/>
</dbReference>
<dbReference type="Pfam" id="PF00005">
    <property type="entry name" value="ABC_tran"/>
    <property type="match status" value="1"/>
</dbReference>
<dbReference type="EMBL" id="SLWX01000002">
    <property type="protein sequence ID" value="TCO77794.1"/>
    <property type="molecule type" value="Genomic_DNA"/>
</dbReference>
<dbReference type="GO" id="GO:0017004">
    <property type="term" value="P:cytochrome complex assembly"/>
    <property type="evidence" value="ECO:0007669"/>
    <property type="project" value="UniProtKB-KW"/>
</dbReference>
<organism evidence="8 9">
    <name type="scientific">Chromatocurvus halotolerans</name>
    <dbReference type="NCBI Taxonomy" id="1132028"/>
    <lineage>
        <taxon>Bacteria</taxon>
        <taxon>Pseudomonadati</taxon>
        <taxon>Pseudomonadota</taxon>
        <taxon>Gammaproteobacteria</taxon>
        <taxon>Cellvibrionales</taxon>
        <taxon>Halieaceae</taxon>
        <taxon>Chromatocurvus</taxon>
    </lineage>
</organism>
<dbReference type="SMART" id="SM00382">
    <property type="entry name" value="AAA"/>
    <property type="match status" value="1"/>
</dbReference>
<evidence type="ECO:0000256" key="5">
    <source>
        <dbReference type="ARBA" id="ARBA00022967"/>
    </source>
</evidence>
<dbReference type="InterPro" id="IPR005895">
    <property type="entry name" value="ABC_transptr_haem_export_CcmA"/>
</dbReference>
<dbReference type="GO" id="GO:0005524">
    <property type="term" value="F:ATP binding"/>
    <property type="evidence" value="ECO:0007669"/>
    <property type="project" value="UniProtKB-KW"/>
</dbReference>
<dbReference type="PANTHER" id="PTHR43499:SF1">
    <property type="entry name" value="ABC TRANSPORTER I FAMILY MEMBER 1"/>
    <property type="match status" value="1"/>
</dbReference>
<evidence type="ECO:0000256" key="6">
    <source>
        <dbReference type="ARBA" id="ARBA00023136"/>
    </source>
</evidence>
<dbReference type="GO" id="GO:0016887">
    <property type="term" value="F:ATP hydrolysis activity"/>
    <property type="evidence" value="ECO:0007669"/>
    <property type="project" value="InterPro"/>
</dbReference>
<feature type="domain" description="ABC transporter" evidence="7">
    <location>
        <begin position="12"/>
        <end position="206"/>
    </location>
</feature>
<dbReference type="InterPro" id="IPR003439">
    <property type="entry name" value="ABC_transporter-like_ATP-bd"/>
</dbReference>
<keyword evidence="5" id="KW-1278">Translocase</keyword>
<keyword evidence="2" id="KW-0547">Nucleotide-binding</keyword>
<keyword evidence="6" id="KW-0472">Membrane</keyword>
<evidence type="ECO:0000313" key="9">
    <source>
        <dbReference type="Proteomes" id="UP000294980"/>
    </source>
</evidence>